<evidence type="ECO:0000256" key="4">
    <source>
        <dbReference type="ARBA" id="ARBA00022741"/>
    </source>
</evidence>
<dbReference type="PROSITE" id="PS50011">
    <property type="entry name" value="PROTEIN_KINASE_DOM"/>
    <property type="match status" value="1"/>
</dbReference>
<feature type="compositionally biased region" description="Basic and acidic residues" evidence="9">
    <location>
        <begin position="216"/>
        <end position="228"/>
    </location>
</feature>
<dbReference type="PROSITE" id="PS00108">
    <property type="entry name" value="PROTEIN_KINASE_ST"/>
    <property type="match status" value="1"/>
</dbReference>
<comment type="similarity">
    <text evidence="7">Belongs to the protein kinase superfamily. CMGC Ser/Thr protein kinase family.</text>
</comment>
<dbReference type="InterPro" id="IPR000719">
    <property type="entry name" value="Prot_kinase_dom"/>
</dbReference>
<keyword evidence="5" id="KW-0418">Kinase</keyword>
<evidence type="ECO:0000256" key="1">
    <source>
        <dbReference type="ARBA" id="ARBA00012513"/>
    </source>
</evidence>
<keyword evidence="2" id="KW-0723">Serine/threonine-protein kinase</keyword>
<keyword evidence="3" id="KW-0808">Transferase</keyword>
<feature type="compositionally biased region" description="Acidic residues" evidence="9">
    <location>
        <begin position="206"/>
        <end position="215"/>
    </location>
</feature>
<feature type="binding site" evidence="8">
    <location>
        <position position="486"/>
    </location>
    <ligand>
        <name>ATP</name>
        <dbReference type="ChEBI" id="CHEBI:30616"/>
    </ligand>
</feature>
<dbReference type="EMBL" id="JABELV010000017">
    <property type="protein sequence ID" value="KAG7567009.1"/>
    <property type="molecule type" value="Genomic_DNA"/>
</dbReference>
<evidence type="ECO:0000313" key="12">
    <source>
        <dbReference type="Proteomes" id="UP000812966"/>
    </source>
</evidence>
<keyword evidence="6 8" id="KW-0067">ATP-binding</keyword>
<feature type="compositionally biased region" description="Low complexity" evidence="9">
    <location>
        <begin position="238"/>
        <end position="257"/>
    </location>
</feature>
<keyword evidence="12" id="KW-1185">Reference proteome</keyword>
<dbReference type="EC" id="2.7.11.1" evidence="1"/>
<evidence type="ECO:0000256" key="5">
    <source>
        <dbReference type="ARBA" id="ARBA00022777"/>
    </source>
</evidence>
<comment type="caution">
    <text evidence="11">The sequence shown here is derived from an EMBL/GenBank/DDBJ whole genome shotgun (WGS) entry which is preliminary data.</text>
</comment>
<feature type="compositionally biased region" description="Basic and acidic residues" evidence="9">
    <location>
        <begin position="48"/>
        <end position="59"/>
    </location>
</feature>
<feature type="compositionally biased region" description="Polar residues" evidence="9">
    <location>
        <begin position="258"/>
        <end position="269"/>
    </location>
</feature>
<dbReference type="InterPro" id="IPR050494">
    <property type="entry name" value="Ser_Thr_dual-spec_kinase"/>
</dbReference>
<dbReference type="AlphaFoldDB" id="A0A8K0JPY2"/>
<feature type="compositionally biased region" description="Basic and acidic residues" evidence="9">
    <location>
        <begin position="71"/>
        <end position="100"/>
    </location>
</feature>
<gene>
    <name evidence="11" type="ORF">FFLO_01268</name>
</gene>
<dbReference type="InterPro" id="IPR011009">
    <property type="entry name" value="Kinase-like_dom_sf"/>
</dbReference>
<dbReference type="InterPro" id="IPR017441">
    <property type="entry name" value="Protein_kinase_ATP_BS"/>
</dbReference>
<protein>
    <recommendedName>
        <fullName evidence="1">non-specific serine/threonine protein kinase</fullName>
        <ecNumber evidence="1">2.7.11.1</ecNumber>
    </recommendedName>
</protein>
<reference evidence="11" key="1">
    <citation type="submission" date="2020-04" db="EMBL/GenBank/DDBJ databases">
        <title>Analysis of mating type loci in Filobasidium floriforme.</title>
        <authorList>
            <person name="Nowrousian M."/>
        </authorList>
    </citation>
    <scope>NUCLEOTIDE SEQUENCE</scope>
    <source>
        <strain evidence="11">CBS 6242</strain>
    </source>
</reference>
<evidence type="ECO:0000256" key="9">
    <source>
        <dbReference type="SAM" id="MobiDB-lite"/>
    </source>
</evidence>
<dbReference type="GO" id="GO:0045292">
    <property type="term" value="P:mRNA cis splicing, via spliceosome"/>
    <property type="evidence" value="ECO:0007669"/>
    <property type="project" value="InterPro"/>
</dbReference>
<evidence type="ECO:0000256" key="6">
    <source>
        <dbReference type="ARBA" id="ARBA00022840"/>
    </source>
</evidence>
<evidence type="ECO:0000259" key="10">
    <source>
        <dbReference type="PROSITE" id="PS50011"/>
    </source>
</evidence>
<feature type="compositionally biased region" description="Basic and acidic residues" evidence="9">
    <location>
        <begin position="109"/>
        <end position="161"/>
    </location>
</feature>
<accession>A0A8K0JPY2</accession>
<dbReference type="PANTHER" id="PTHR24058:SF103">
    <property type="entry name" value="SERINE_THREONINE-PROTEIN KINASE PRP4 HOMOLOG"/>
    <property type="match status" value="1"/>
</dbReference>
<evidence type="ECO:0000256" key="8">
    <source>
        <dbReference type="PROSITE-ProRule" id="PRU10141"/>
    </source>
</evidence>
<proteinExistence type="inferred from homology"/>
<evidence type="ECO:0000256" key="3">
    <source>
        <dbReference type="ARBA" id="ARBA00022679"/>
    </source>
</evidence>
<feature type="region of interest" description="Disordered" evidence="9">
    <location>
        <begin position="1"/>
        <end position="337"/>
    </location>
</feature>
<dbReference type="SUPFAM" id="SSF56112">
    <property type="entry name" value="Protein kinase-like (PK-like)"/>
    <property type="match status" value="1"/>
</dbReference>
<dbReference type="GO" id="GO:0005524">
    <property type="term" value="F:ATP binding"/>
    <property type="evidence" value="ECO:0007669"/>
    <property type="project" value="UniProtKB-UniRule"/>
</dbReference>
<dbReference type="SMART" id="SM00220">
    <property type="entry name" value="S_TKc"/>
    <property type="match status" value="1"/>
</dbReference>
<sequence length="779" mass="87249">MSSSGVKRARDQVDPRSSASSHYRNGYGQDLEEGGLPYGDLADTGSEQNKKQKSWRDEYLNDSPGRKSHGSRYDRDWERSHRSTDRNPGRDREPRRDSRSRYNSGSYKPGHDRRDDRDRGRYDRSDRRDDRYGGGSDRDRERDSSRRREDEGSSRQGKSVDPRNSGPSAIPGYNRTDSSASLAQSSNPVPVPQDISKPAPPPPEVAEPEPEQEEQIPEKSLEEQLEERRRKRREILEKFSGVQSGVSSIGTGVSTAGNLSNTGLQTSTARLGIESARPTPPPVADIQGDFDLAKSASDQPGQSNAGDVLPAETTAKQVDGEEQISAADYNPDEDRKVDDEREQALLKAHNKQKEVASGVGEPGPDIVRVEDEESEYEEVEVDAEEDEDFDMFALDEPPKKKVIRRKKQKETKVPVNPVPAAIASMDNYDDAEGYYRITPGEIMDNGMYKITVNLGKGMFAQVIRATVLKTTGDGAGEKEGQEVAIKVIRSQESMYVAGKKEAQILQKLGAADPDDKKHIVRMLRTFEHRGHLCLVFENLSMNLRDVVKRFGKDVGLNLRAVRAYAHQMFLALSLTKKCNIIHGDLKPDNILVTENKAMLKVCDLGSACDISEADITPYLVSRFYRAPEIILGLKYDESIDMWSIGCTLYELYTGKILFPGRSNNQMLHLMMDLKGKINHKMIKKAQFGEMHFDESMNFISVEKDKITGQDVIKTLVINKAARELKSRLIPSSNVLLKMKEEDAKLLTNFVDLLEKALMLDPAKRMSARDALLHPFLTSP</sequence>
<dbReference type="InterPro" id="IPR044092">
    <property type="entry name" value="STKc_PRP4"/>
</dbReference>
<dbReference type="Proteomes" id="UP000812966">
    <property type="component" value="Unassembled WGS sequence"/>
</dbReference>
<dbReference type="CDD" id="cd14135">
    <property type="entry name" value="STKc_PRP4"/>
    <property type="match status" value="1"/>
</dbReference>
<dbReference type="PANTHER" id="PTHR24058">
    <property type="entry name" value="DUAL SPECIFICITY PROTEIN KINASE"/>
    <property type="match status" value="1"/>
</dbReference>
<dbReference type="PROSITE" id="PS00107">
    <property type="entry name" value="PROTEIN_KINASE_ATP"/>
    <property type="match status" value="1"/>
</dbReference>
<evidence type="ECO:0000256" key="7">
    <source>
        <dbReference type="ARBA" id="ARBA00023596"/>
    </source>
</evidence>
<dbReference type="Gene3D" id="3.30.200.20">
    <property type="entry name" value="Phosphorylase Kinase, domain 1"/>
    <property type="match status" value="1"/>
</dbReference>
<feature type="compositionally biased region" description="Polar residues" evidence="9">
    <location>
        <begin position="296"/>
        <end position="305"/>
    </location>
</feature>
<name>A0A8K0JPY2_9TREE</name>
<keyword evidence="4 8" id="KW-0547">Nucleotide-binding</keyword>
<evidence type="ECO:0000313" key="11">
    <source>
        <dbReference type="EMBL" id="KAG7567009.1"/>
    </source>
</evidence>
<feature type="domain" description="Protein kinase" evidence="10">
    <location>
        <begin position="448"/>
        <end position="776"/>
    </location>
</feature>
<dbReference type="Gene3D" id="1.10.510.10">
    <property type="entry name" value="Transferase(Phosphotransferase) domain 1"/>
    <property type="match status" value="1"/>
</dbReference>
<dbReference type="GO" id="GO:0004674">
    <property type="term" value="F:protein serine/threonine kinase activity"/>
    <property type="evidence" value="ECO:0007669"/>
    <property type="project" value="UniProtKB-KW"/>
</dbReference>
<evidence type="ECO:0000256" key="2">
    <source>
        <dbReference type="ARBA" id="ARBA00022527"/>
    </source>
</evidence>
<dbReference type="InterPro" id="IPR008271">
    <property type="entry name" value="Ser/Thr_kinase_AS"/>
</dbReference>
<organism evidence="11 12">
    <name type="scientific">Filobasidium floriforme</name>
    <dbReference type="NCBI Taxonomy" id="5210"/>
    <lineage>
        <taxon>Eukaryota</taxon>
        <taxon>Fungi</taxon>
        <taxon>Dikarya</taxon>
        <taxon>Basidiomycota</taxon>
        <taxon>Agaricomycotina</taxon>
        <taxon>Tremellomycetes</taxon>
        <taxon>Filobasidiales</taxon>
        <taxon>Filobasidiaceae</taxon>
        <taxon>Filobasidium</taxon>
    </lineage>
</organism>
<dbReference type="FunFam" id="1.10.510.10:FF:000078">
    <property type="entry name" value="Serine/threonine-protein kinase PRP4 homolog"/>
    <property type="match status" value="1"/>
</dbReference>
<feature type="compositionally biased region" description="Polar residues" evidence="9">
    <location>
        <begin position="175"/>
        <end position="188"/>
    </location>
</feature>
<dbReference type="Pfam" id="PF00069">
    <property type="entry name" value="Pkinase"/>
    <property type="match status" value="1"/>
</dbReference>